<dbReference type="STRING" id="380248.SAMN05216251_102148"/>
<dbReference type="PANTHER" id="PTHR31690:SF4">
    <property type="entry name" value="FUCOSE MUTAROTASE"/>
    <property type="match status" value="1"/>
</dbReference>
<comment type="catalytic activity">
    <reaction evidence="1">
        <text>beta-D-ribopyranose = beta-D-ribofuranose</text>
        <dbReference type="Rhea" id="RHEA:25432"/>
        <dbReference type="ChEBI" id="CHEBI:27476"/>
        <dbReference type="ChEBI" id="CHEBI:47002"/>
        <dbReference type="EC" id="5.4.99.62"/>
    </reaction>
</comment>
<proteinExistence type="predicted"/>
<dbReference type="Pfam" id="PF05025">
    <property type="entry name" value="RbsD_FucU"/>
    <property type="match status" value="1"/>
</dbReference>
<dbReference type="GO" id="GO:0062193">
    <property type="term" value="F:D-ribose pyranase activity"/>
    <property type="evidence" value="ECO:0007669"/>
    <property type="project" value="UniProtKB-EC"/>
</dbReference>
<name>A0A1I1YRN7_9ACTN</name>
<evidence type="ECO:0000256" key="2">
    <source>
        <dbReference type="ARBA" id="ARBA00023235"/>
    </source>
</evidence>
<dbReference type="OrthoDB" id="9805009at2"/>
<dbReference type="GO" id="GO:0036373">
    <property type="term" value="F:L-fucose mutarotase activity"/>
    <property type="evidence" value="ECO:0007669"/>
    <property type="project" value="UniProtKB-EC"/>
</dbReference>
<evidence type="ECO:0000313" key="5">
    <source>
        <dbReference type="Proteomes" id="UP000199323"/>
    </source>
</evidence>
<gene>
    <name evidence="4" type="ORF">SAMN05216251_102148</name>
</gene>
<comment type="catalytic activity">
    <reaction evidence="3">
        <text>alpha-L-fucose = beta-L-fucose</text>
        <dbReference type="Rhea" id="RHEA:25580"/>
        <dbReference type="ChEBI" id="CHEBI:42548"/>
        <dbReference type="ChEBI" id="CHEBI:42589"/>
        <dbReference type="EC" id="5.1.3.29"/>
    </reaction>
</comment>
<reference evidence="4 5" key="1">
    <citation type="submission" date="2016-10" db="EMBL/GenBank/DDBJ databases">
        <authorList>
            <person name="de Groot N.N."/>
        </authorList>
    </citation>
    <scope>NUCLEOTIDE SEQUENCE [LARGE SCALE GENOMIC DNA]</scope>
    <source>
        <strain evidence="4 5">CGMCC 4.3510</strain>
    </source>
</reference>
<keyword evidence="5" id="KW-1185">Reference proteome</keyword>
<dbReference type="AlphaFoldDB" id="A0A1I1YRN7"/>
<evidence type="ECO:0000256" key="1">
    <source>
        <dbReference type="ARBA" id="ARBA00000223"/>
    </source>
</evidence>
<dbReference type="InterPro" id="IPR050443">
    <property type="entry name" value="RbsD/FucU_mutarotase"/>
</dbReference>
<dbReference type="EMBL" id="FONG01000002">
    <property type="protein sequence ID" value="SFE22177.1"/>
    <property type="molecule type" value="Genomic_DNA"/>
</dbReference>
<dbReference type="GO" id="GO:0042806">
    <property type="term" value="F:fucose binding"/>
    <property type="evidence" value="ECO:0007669"/>
    <property type="project" value="TreeGrafter"/>
</dbReference>
<accession>A0A1I1YRN7</accession>
<dbReference type="RefSeq" id="WP_093711869.1">
    <property type="nucleotide sequence ID" value="NZ_FONG01000002.1"/>
</dbReference>
<protein>
    <submittedName>
        <fullName evidence="4">L-fucose mutarotase</fullName>
    </submittedName>
</protein>
<dbReference type="GO" id="GO:0006004">
    <property type="term" value="P:fucose metabolic process"/>
    <property type="evidence" value="ECO:0007669"/>
    <property type="project" value="TreeGrafter"/>
</dbReference>
<dbReference type="Proteomes" id="UP000199323">
    <property type="component" value="Unassembled WGS sequence"/>
</dbReference>
<dbReference type="PANTHER" id="PTHR31690">
    <property type="entry name" value="FUCOSE MUTAROTASE"/>
    <property type="match status" value="1"/>
</dbReference>
<evidence type="ECO:0000313" key="4">
    <source>
        <dbReference type="EMBL" id="SFE22177.1"/>
    </source>
</evidence>
<dbReference type="Gene3D" id="3.40.1650.10">
    <property type="entry name" value="RbsD-like domain"/>
    <property type="match status" value="1"/>
</dbReference>
<organism evidence="4 5">
    <name type="scientific">Actinacidiphila alni</name>
    <dbReference type="NCBI Taxonomy" id="380248"/>
    <lineage>
        <taxon>Bacteria</taxon>
        <taxon>Bacillati</taxon>
        <taxon>Actinomycetota</taxon>
        <taxon>Actinomycetes</taxon>
        <taxon>Kitasatosporales</taxon>
        <taxon>Streptomycetaceae</taxon>
        <taxon>Actinacidiphila</taxon>
    </lineage>
</organism>
<dbReference type="InterPro" id="IPR023750">
    <property type="entry name" value="RbsD-like_sf"/>
</dbReference>
<keyword evidence="2" id="KW-0413">Isomerase</keyword>
<dbReference type="InterPro" id="IPR007721">
    <property type="entry name" value="RbsD_FucU"/>
</dbReference>
<dbReference type="SUPFAM" id="SSF102546">
    <property type="entry name" value="RbsD-like"/>
    <property type="match status" value="1"/>
</dbReference>
<sequence>MLRYGLTHPTMLAALAAAGHGSRVLISDGHYPHTTGAHPAAERVYLNLSPDRLLVTEVLAALTDAIPIEAAAVMTPPSDVSAGSATAAEPEIFAEFRTALPGITLDGLDRFAFYDAARGPDTALVVATGDRRTYANLLLTIGVRGDADR</sequence>
<evidence type="ECO:0000256" key="3">
    <source>
        <dbReference type="ARBA" id="ARBA00036324"/>
    </source>
</evidence>